<proteinExistence type="predicted"/>
<dbReference type="RefSeq" id="WP_146359052.1">
    <property type="nucleotide sequence ID" value="NZ_VOBR01000036.1"/>
</dbReference>
<protein>
    <recommendedName>
        <fullName evidence="3">Chorismate lyase</fullName>
    </recommendedName>
</protein>
<evidence type="ECO:0000313" key="1">
    <source>
        <dbReference type="EMBL" id="TWP46059.1"/>
    </source>
</evidence>
<reference evidence="1 2" key="1">
    <citation type="submission" date="2019-07" db="EMBL/GenBank/DDBJ databases">
        <title>Lentzea xizangensis sp. nov., isolated from Qinghai-Tibetan Plateau Soils.</title>
        <authorList>
            <person name="Huang J."/>
        </authorList>
    </citation>
    <scope>NUCLEOTIDE SEQUENCE [LARGE SCALE GENOMIC DNA]</scope>
    <source>
        <strain evidence="1 2">FXJ1.1311</strain>
    </source>
</reference>
<dbReference type="AlphaFoldDB" id="A0A563EHN1"/>
<sequence>MIHTKPVTDEYTARADRLARAIRISPRFLDTLTWWCGFPLRRVPRQPDVVHAVTEDEGLLLNLPMGWEVLRRDGYLVPALGEPEPLAAITSLLYLPRLCLTSGQLAELHAGHVTVGVLTDAPRATHYVAYLGTTPGDGVPALRSRATLSPGGQPAVLVEEIVFWHVLTARAPQFLPHARPSAAAR</sequence>
<dbReference type="OrthoDB" id="3693502at2"/>
<accession>A0A563EHN1</accession>
<dbReference type="EMBL" id="VOBR01000036">
    <property type="protein sequence ID" value="TWP46059.1"/>
    <property type="molecule type" value="Genomic_DNA"/>
</dbReference>
<keyword evidence="2" id="KW-1185">Reference proteome</keyword>
<dbReference type="Proteomes" id="UP000316639">
    <property type="component" value="Unassembled WGS sequence"/>
</dbReference>
<evidence type="ECO:0008006" key="3">
    <source>
        <dbReference type="Google" id="ProtNLM"/>
    </source>
</evidence>
<comment type="caution">
    <text evidence="1">The sequence shown here is derived from an EMBL/GenBank/DDBJ whole genome shotgun (WGS) entry which is preliminary data.</text>
</comment>
<evidence type="ECO:0000313" key="2">
    <source>
        <dbReference type="Proteomes" id="UP000316639"/>
    </source>
</evidence>
<organism evidence="1 2">
    <name type="scientific">Lentzea tibetensis</name>
    <dbReference type="NCBI Taxonomy" id="2591470"/>
    <lineage>
        <taxon>Bacteria</taxon>
        <taxon>Bacillati</taxon>
        <taxon>Actinomycetota</taxon>
        <taxon>Actinomycetes</taxon>
        <taxon>Pseudonocardiales</taxon>
        <taxon>Pseudonocardiaceae</taxon>
        <taxon>Lentzea</taxon>
    </lineage>
</organism>
<name>A0A563EHN1_9PSEU</name>
<gene>
    <name evidence="1" type="ORF">FKR81_37465</name>
</gene>